<feature type="chain" id="PRO_5046237337" description="Secreted protein" evidence="1">
    <location>
        <begin position="19"/>
        <end position="106"/>
    </location>
</feature>
<evidence type="ECO:0008006" key="4">
    <source>
        <dbReference type="Google" id="ProtNLM"/>
    </source>
</evidence>
<proteinExistence type="predicted"/>
<name>A0ABU7CNX2_9TELE</name>
<evidence type="ECO:0000256" key="1">
    <source>
        <dbReference type="SAM" id="SignalP"/>
    </source>
</evidence>
<keyword evidence="1" id="KW-0732">Signal</keyword>
<gene>
    <name evidence="2" type="ORF">CHARACLAT_016787</name>
</gene>
<sequence length="106" mass="11357">MMLPLPFLVLFKVMSSISFSTTHSMFAVSSTWPVPFTHGTSDGWRARLTVFLSTGPSTCTVDLCSSFTVTTGLLAVFLVNALLVPHVSLGGQSCLGRCAFMHSSSH</sequence>
<evidence type="ECO:0000313" key="2">
    <source>
        <dbReference type="EMBL" id="MED6264636.1"/>
    </source>
</evidence>
<comment type="caution">
    <text evidence="2">The sequence shown here is derived from an EMBL/GenBank/DDBJ whole genome shotgun (WGS) entry which is preliminary data.</text>
</comment>
<keyword evidence="3" id="KW-1185">Reference proteome</keyword>
<dbReference type="Proteomes" id="UP001352852">
    <property type="component" value="Unassembled WGS sequence"/>
</dbReference>
<feature type="signal peptide" evidence="1">
    <location>
        <begin position="1"/>
        <end position="18"/>
    </location>
</feature>
<protein>
    <recommendedName>
        <fullName evidence="4">Secreted protein</fullName>
    </recommendedName>
</protein>
<dbReference type="EMBL" id="JAHUTJ010001375">
    <property type="protein sequence ID" value="MED6264636.1"/>
    <property type="molecule type" value="Genomic_DNA"/>
</dbReference>
<accession>A0ABU7CNX2</accession>
<organism evidence="2 3">
    <name type="scientific">Characodon lateralis</name>
    <dbReference type="NCBI Taxonomy" id="208331"/>
    <lineage>
        <taxon>Eukaryota</taxon>
        <taxon>Metazoa</taxon>
        <taxon>Chordata</taxon>
        <taxon>Craniata</taxon>
        <taxon>Vertebrata</taxon>
        <taxon>Euteleostomi</taxon>
        <taxon>Actinopterygii</taxon>
        <taxon>Neopterygii</taxon>
        <taxon>Teleostei</taxon>
        <taxon>Neoteleostei</taxon>
        <taxon>Acanthomorphata</taxon>
        <taxon>Ovalentaria</taxon>
        <taxon>Atherinomorphae</taxon>
        <taxon>Cyprinodontiformes</taxon>
        <taxon>Goodeidae</taxon>
        <taxon>Characodon</taxon>
    </lineage>
</organism>
<evidence type="ECO:0000313" key="3">
    <source>
        <dbReference type="Proteomes" id="UP001352852"/>
    </source>
</evidence>
<reference evidence="2 3" key="1">
    <citation type="submission" date="2021-06" db="EMBL/GenBank/DDBJ databases">
        <authorList>
            <person name="Palmer J.M."/>
        </authorList>
    </citation>
    <scope>NUCLEOTIDE SEQUENCE [LARGE SCALE GENOMIC DNA]</scope>
    <source>
        <strain evidence="2 3">CL_MEX2019</strain>
        <tissue evidence="2">Muscle</tissue>
    </source>
</reference>